<dbReference type="EMBL" id="QSQT01000001">
    <property type="protein sequence ID" value="RGK58551.1"/>
    <property type="molecule type" value="Genomic_DNA"/>
</dbReference>
<dbReference type="Gene3D" id="2.60.40.10">
    <property type="entry name" value="Immunoglobulins"/>
    <property type="match status" value="1"/>
</dbReference>
<dbReference type="Gene3D" id="2.60.40.1180">
    <property type="entry name" value="Golgi alpha-mannosidase II"/>
    <property type="match status" value="1"/>
</dbReference>
<name>A0A3E4N934_9BACT</name>
<dbReference type="AlphaFoldDB" id="A0A3E4N934"/>
<dbReference type="RefSeq" id="WP_117670135.1">
    <property type="nucleotide sequence ID" value="NZ_CABOGR010000001.1"/>
</dbReference>
<keyword evidence="2" id="KW-0732">Signal</keyword>
<dbReference type="InterPro" id="IPR013783">
    <property type="entry name" value="Ig-like_fold"/>
</dbReference>
<evidence type="ECO:0000313" key="3">
    <source>
        <dbReference type="EMBL" id="RGK58551.1"/>
    </source>
</evidence>
<reference evidence="3 4" key="1">
    <citation type="submission" date="2018-08" db="EMBL/GenBank/DDBJ databases">
        <title>A genome reference for cultivated species of the human gut microbiota.</title>
        <authorList>
            <person name="Zou Y."/>
            <person name="Xue W."/>
            <person name="Luo G."/>
        </authorList>
    </citation>
    <scope>NUCLEOTIDE SEQUENCE [LARGE SCALE GENOMIC DNA]</scope>
    <source>
        <strain evidence="3 4">TF10-3AC</strain>
    </source>
</reference>
<gene>
    <name evidence="3" type="ORF">DXD04_01245</name>
</gene>
<comment type="caution">
    <text evidence="3">The sequence shown here is derived from an EMBL/GenBank/DDBJ whole genome shotgun (WGS) entry which is preliminary data.</text>
</comment>
<accession>A0A3E4N934</accession>
<organism evidence="3 4">
    <name type="scientific">Phocaeicola plebeius</name>
    <dbReference type="NCBI Taxonomy" id="310297"/>
    <lineage>
        <taxon>Bacteria</taxon>
        <taxon>Pseudomonadati</taxon>
        <taxon>Bacteroidota</taxon>
        <taxon>Bacteroidia</taxon>
        <taxon>Bacteroidales</taxon>
        <taxon>Bacteroidaceae</taxon>
        <taxon>Phocaeicola</taxon>
    </lineage>
</organism>
<sequence length="599" mass="67852">MKKIIYLAGIFLLFTACKNDDGAGMANLEYEGGEVSVKIEEGTGISLFTDKACYAPGETVSFGILGNIPSNAKIRYRHLDEVIEEQPLAGSSWTWTLPTVDFTGYMVDIYASSDDKEVIYGTIAVDASSDWKRFPRYGFVAEFGQKSDEDIKDEMSYLSRCHINGVQFQDWHNKHHWPLGSTRDGQIMPVYKDIANRDVYTETVEKYIEVQHALGMKSIFYNLCFGALDDANLDGVKDSWGLFKDYKAKTRDCHELPDSWKSNIYLTDPGNKAWQDYLIQRNTDVYNHFAFDGYQIDQLGNRGTVFNVYGKEVDLPQGYASFIKAMKQAHPDKRLIMNAVSRYGAEQIAKTGKVDFLYNEVWGKDNDRTEAKFSHLKTIIDENNEYSGNQLNTVFAAYMNYWLAENQGEFNAPGVLLTDAVMFALGGSHLELGPHMLCKEYFPNDNLKMTEALKKDIIHYYDFMTAYQNVLRDGGSLTTNVDIVSVDGKFEVQSWPPVKGKLCTIGRSLENQDVIHLLNLSQADSDEWRDDYGTMPEPNTIENPSFSICPSRSVKGLWMASPDYAGGAVIPIAFKVNGNRLEFTLPSLKYWNMLVVEYK</sequence>
<dbReference type="GO" id="GO:0016740">
    <property type="term" value="F:transferase activity"/>
    <property type="evidence" value="ECO:0007669"/>
    <property type="project" value="UniProtKB-KW"/>
</dbReference>
<dbReference type="Gene3D" id="3.20.20.80">
    <property type="entry name" value="Glycosidases"/>
    <property type="match status" value="1"/>
</dbReference>
<dbReference type="InterPro" id="IPR025092">
    <property type="entry name" value="Glyco_hydro_66"/>
</dbReference>
<dbReference type="InterPro" id="IPR017853">
    <property type="entry name" value="GH"/>
</dbReference>
<dbReference type="PROSITE" id="PS51257">
    <property type="entry name" value="PROKAR_LIPOPROTEIN"/>
    <property type="match status" value="1"/>
</dbReference>
<dbReference type="InterPro" id="IPR013780">
    <property type="entry name" value="Glyco_hydro_b"/>
</dbReference>
<protein>
    <submittedName>
        <fullName evidence="3">Cycloisomaltooligosaccharide glucanotransferase</fullName>
    </submittedName>
</protein>
<dbReference type="SUPFAM" id="SSF51445">
    <property type="entry name" value="(Trans)glycosidases"/>
    <property type="match status" value="1"/>
</dbReference>
<evidence type="ECO:0000313" key="4">
    <source>
        <dbReference type="Proteomes" id="UP000260862"/>
    </source>
</evidence>
<dbReference type="Pfam" id="PF13199">
    <property type="entry name" value="Glyco_hydro_66"/>
    <property type="match status" value="1"/>
</dbReference>
<evidence type="ECO:0000256" key="2">
    <source>
        <dbReference type="ARBA" id="ARBA00022729"/>
    </source>
</evidence>
<comment type="similarity">
    <text evidence="1">Belongs to the glycosyl hydrolase 66 family.</text>
</comment>
<evidence type="ECO:0000256" key="1">
    <source>
        <dbReference type="ARBA" id="ARBA00010837"/>
    </source>
</evidence>
<proteinExistence type="inferred from homology"/>
<dbReference type="CDD" id="cd14745">
    <property type="entry name" value="GH66"/>
    <property type="match status" value="1"/>
</dbReference>
<dbReference type="Proteomes" id="UP000260862">
    <property type="component" value="Unassembled WGS sequence"/>
</dbReference>
<keyword evidence="4" id="KW-1185">Reference proteome</keyword>
<keyword evidence="3" id="KW-0808">Transferase</keyword>